<reference evidence="1" key="1">
    <citation type="journal article" date="2015" name="Genome Announc.">
        <title>Draft Genome Sequence of Tolypothrix boutellei Strain VB521301.</title>
        <authorList>
            <person name="Chandrababunaidu M.M."/>
            <person name="Singh D."/>
            <person name="Sen D."/>
            <person name="Bhan S."/>
            <person name="Das S."/>
            <person name="Gupta A."/>
            <person name="Adhikary S.P."/>
            <person name="Tripathy S."/>
        </authorList>
    </citation>
    <scope>NUCLEOTIDE SEQUENCE</scope>
    <source>
        <strain evidence="1">VB521301</strain>
    </source>
</reference>
<accession>A0A0C1R267</accession>
<dbReference type="OrthoDB" id="9848930at2"/>
<comment type="caution">
    <text evidence="1">The sequence shown here is derived from an EMBL/GenBank/DDBJ whole genome shotgun (WGS) entry which is preliminary data.</text>
</comment>
<organism evidence="1">
    <name type="scientific">Tolypothrix bouteillei VB521301</name>
    <dbReference type="NCBI Taxonomy" id="1479485"/>
    <lineage>
        <taxon>Bacteria</taxon>
        <taxon>Bacillati</taxon>
        <taxon>Cyanobacteriota</taxon>
        <taxon>Cyanophyceae</taxon>
        <taxon>Nostocales</taxon>
        <taxon>Tolypothrichaceae</taxon>
        <taxon>Tolypothrix</taxon>
    </lineage>
</organism>
<evidence type="ECO:0000313" key="1">
    <source>
        <dbReference type="EMBL" id="KIE09943.1"/>
    </source>
</evidence>
<protein>
    <submittedName>
        <fullName evidence="1">Uncharacterized protein</fullName>
    </submittedName>
</protein>
<proteinExistence type="predicted"/>
<dbReference type="AlphaFoldDB" id="A0A0C1R267"/>
<sequence length="86" mass="9720">MTGISINIANKIFNQFGITFRKHDVAGYLACRAGQQIHTVTLIEACQKALEQWFVLKELDSNDRIDARNKKPLKYVLGDEAGKLEL</sequence>
<name>A0A0C1R267_9CYAN</name>
<gene>
    <name evidence="1" type="ORF">DA73_0224855</name>
</gene>
<dbReference type="EMBL" id="JHEG02000053">
    <property type="protein sequence ID" value="KIE09943.1"/>
    <property type="molecule type" value="Genomic_DNA"/>
</dbReference>